<dbReference type="InterPro" id="IPR050706">
    <property type="entry name" value="Cyclic-di-GMP_PDE-like"/>
</dbReference>
<dbReference type="Pfam" id="PF00990">
    <property type="entry name" value="GGDEF"/>
    <property type="match status" value="1"/>
</dbReference>
<dbReference type="InterPro" id="IPR000160">
    <property type="entry name" value="GGDEF_dom"/>
</dbReference>
<dbReference type="InterPro" id="IPR029787">
    <property type="entry name" value="Nucleotide_cyclase"/>
</dbReference>
<feature type="transmembrane region" description="Helical" evidence="1">
    <location>
        <begin position="198"/>
        <end position="217"/>
    </location>
</feature>
<feature type="transmembrane region" description="Helical" evidence="1">
    <location>
        <begin position="229"/>
        <end position="248"/>
    </location>
</feature>
<comment type="caution">
    <text evidence="4">The sequence shown here is derived from an EMBL/GenBank/DDBJ whole genome shotgun (WGS) entry which is preliminary data.</text>
</comment>
<dbReference type="Gene3D" id="3.30.70.270">
    <property type="match status" value="1"/>
</dbReference>
<gene>
    <name evidence="4" type="ORF">JCM21714_2536</name>
</gene>
<keyword evidence="1" id="KW-1133">Transmembrane helix</keyword>
<feature type="transmembrane region" description="Helical" evidence="1">
    <location>
        <begin position="96"/>
        <end position="119"/>
    </location>
</feature>
<dbReference type="GO" id="GO:0071111">
    <property type="term" value="F:cyclic-guanylate-specific phosphodiesterase activity"/>
    <property type="evidence" value="ECO:0007669"/>
    <property type="project" value="InterPro"/>
</dbReference>
<feature type="transmembrane region" description="Helical" evidence="1">
    <location>
        <begin position="66"/>
        <end position="90"/>
    </location>
</feature>
<dbReference type="FunFam" id="3.30.70.270:FF:000001">
    <property type="entry name" value="Diguanylate cyclase domain protein"/>
    <property type="match status" value="1"/>
</dbReference>
<name>W4VJY7_9BACI</name>
<dbReference type="InterPro" id="IPR043128">
    <property type="entry name" value="Rev_trsase/Diguanyl_cyclase"/>
</dbReference>
<dbReference type="OrthoDB" id="9759607at2"/>
<dbReference type="NCBIfam" id="TIGR00254">
    <property type="entry name" value="GGDEF"/>
    <property type="match status" value="1"/>
</dbReference>
<dbReference type="CDD" id="cd01949">
    <property type="entry name" value="GGDEF"/>
    <property type="match status" value="1"/>
</dbReference>
<feature type="domain" description="EAL" evidence="2">
    <location>
        <begin position="497"/>
        <end position="743"/>
    </location>
</feature>
<evidence type="ECO:0000259" key="2">
    <source>
        <dbReference type="PROSITE" id="PS50883"/>
    </source>
</evidence>
<evidence type="ECO:0000256" key="1">
    <source>
        <dbReference type="SAM" id="Phobius"/>
    </source>
</evidence>
<evidence type="ECO:0000313" key="4">
    <source>
        <dbReference type="EMBL" id="GAE93451.1"/>
    </source>
</evidence>
<dbReference type="eggNOG" id="COG5001">
    <property type="taxonomic scope" value="Bacteria"/>
</dbReference>
<dbReference type="Proteomes" id="UP000019102">
    <property type="component" value="Unassembled WGS sequence"/>
</dbReference>
<dbReference type="SUPFAM" id="SSF55073">
    <property type="entry name" value="Nucleotide cyclase"/>
    <property type="match status" value="1"/>
</dbReference>
<evidence type="ECO:0000259" key="3">
    <source>
        <dbReference type="PROSITE" id="PS50887"/>
    </source>
</evidence>
<dbReference type="Gene3D" id="3.20.20.450">
    <property type="entry name" value="EAL domain"/>
    <property type="match status" value="1"/>
</dbReference>
<dbReference type="STRING" id="1298598.JCM21714_2536"/>
<feature type="transmembrane region" description="Helical" evidence="1">
    <location>
        <begin position="7"/>
        <end position="26"/>
    </location>
</feature>
<sequence>MHPRLTSFLVKLLLTGIGYYILLLLLEDFLLLSVLLPITGPVVAVFFILSWIRSAYHQSSTEQKNFWIFIGIGMAVYMISNSIWIINIMITGGYEYPLICFILWLISYILFLAATVYKIKVIETSISTGPYLFNIYVFMVIAIAISIHYLFEPVVFFAHDSLLLTIITILYQIVYLCLMFALTNLYYLNVYSCEKNSILFYLGGIFLQIIVQLMHVVVKMNELNSFLPFIDSLWLFSLLLIGGSAKFINLDQKLSDKNRVNTLFSKETYFPYIGALLLLILVTESYDWELNSLSLGISIVFIMIIVRQIIILNHNKKLVREYQHLAYHDSLTLLKNRTSFKKESQKILKKAEAENFSVAVLLMDLDRFKNINDTFGHYAGDLVLKEAAARLKQVLIPKYEIYRIGGDEFIILISDATELESRHVAESILSAFTQPFQLEQYEITITPSIGISSYSNNVVTEDLLLKHADAAMYQAKVLGKNRYYFFDENLNDMLMRRMQLEIDLEKSIAENQLFLVYQPIHCLDTGKRRGLEALLRWKHPTLGLISPAEFIPIAEDTGQIHAIGEWVMRTACAEIKQLQENGMTGSLIAVNVSSKQMEEGFVTIVKEIVEETGLDPTCLELEITESMMQNVDTSMQIIHGLHELGVKIAIDDFGTGYSSFYLLRDLPIDTIKIDKAFIDEIDNEKSLLIVKTMIDIGLNLDLRVVSEGIEHEWQLEALKELDCDLGQGYLFDKPMPIDEWIKK</sequence>
<accession>W4VJY7</accession>
<keyword evidence="1" id="KW-0812">Transmembrane</keyword>
<dbReference type="PANTHER" id="PTHR33121">
    <property type="entry name" value="CYCLIC DI-GMP PHOSPHODIESTERASE PDEF"/>
    <property type="match status" value="1"/>
</dbReference>
<dbReference type="PROSITE" id="PS50887">
    <property type="entry name" value="GGDEF"/>
    <property type="match status" value="1"/>
</dbReference>
<dbReference type="PROSITE" id="PS50883">
    <property type="entry name" value="EAL"/>
    <property type="match status" value="1"/>
</dbReference>
<feature type="transmembrane region" description="Helical" evidence="1">
    <location>
        <begin position="292"/>
        <end position="312"/>
    </location>
</feature>
<dbReference type="SUPFAM" id="SSF141868">
    <property type="entry name" value="EAL domain-like"/>
    <property type="match status" value="1"/>
</dbReference>
<keyword evidence="1" id="KW-0472">Membrane</keyword>
<dbReference type="EMBL" id="BAVS01000012">
    <property type="protein sequence ID" value="GAE93451.1"/>
    <property type="molecule type" value="Genomic_DNA"/>
</dbReference>
<keyword evidence="5" id="KW-1185">Reference proteome</keyword>
<organism evidence="4 5">
    <name type="scientific">Gracilibacillus boraciitolerans JCM 21714</name>
    <dbReference type="NCBI Taxonomy" id="1298598"/>
    <lineage>
        <taxon>Bacteria</taxon>
        <taxon>Bacillati</taxon>
        <taxon>Bacillota</taxon>
        <taxon>Bacilli</taxon>
        <taxon>Bacillales</taxon>
        <taxon>Bacillaceae</taxon>
        <taxon>Gracilibacillus</taxon>
    </lineage>
</organism>
<dbReference type="Pfam" id="PF00563">
    <property type="entry name" value="EAL"/>
    <property type="match status" value="1"/>
</dbReference>
<protein>
    <submittedName>
        <fullName evidence="4">Diguanylate cyclase/phosphodiesterase</fullName>
    </submittedName>
</protein>
<dbReference type="SMART" id="SM00052">
    <property type="entry name" value="EAL"/>
    <property type="match status" value="1"/>
</dbReference>
<feature type="domain" description="GGDEF" evidence="3">
    <location>
        <begin position="356"/>
        <end position="488"/>
    </location>
</feature>
<proteinExistence type="predicted"/>
<dbReference type="InterPro" id="IPR035919">
    <property type="entry name" value="EAL_sf"/>
</dbReference>
<evidence type="ECO:0000313" key="5">
    <source>
        <dbReference type="Proteomes" id="UP000019102"/>
    </source>
</evidence>
<feature type="transmembrane region" description="Helical" evidence="1">
    <location>
        <begin position="32"/>
        <end position="54"/>
    </location>
</feature>
<dbReference type="CDD" id="cd01948">
    <property type="entry name" value="EAL"/>
    <property type="match status" value="1"/>
</dbReference>
<dbReference type="PANTHER" id="PTHR33121:SF71">
    <property type="entry name" value="OXYGEN SENSOR PROTEIN DOSP"/>
    <property type="match status" value="1"/>
</dbReference>
<feature type="transmembrane region" description="Helical" evidence="1">
    <location>
        <begin position="131"/>
        <end position="151"/>
    </location>
</feature>
<dbReference type="SMART" id="SM00267">
    <property type="entry name" value="GGDEF"/>
    <property type="match status" value="1"/>
</dbReference>
<dbReference type="RefSeq" id="WP_084040661.1">
    <property type="nucleotide sequence ID" value="NZ_BAVS01000012.1"/>
</dbReference>
<dbReference type="AlphaFoldDB" id="W4VJY7"/>
<feature type="transmembrane region" description="Helical" evidence="1">
    <location>
        <begin position="163"/>
        <end position="186"/>
    </location>
</feature>
<dbReference type="InterPro" id="IPR001633">
    <property type="entry name" value="EAL_dom"/>
</dbReference>
<reference evidence="4 5" key="1">
    <citation type="journal article" date="2014" name="Genome Announc.">
        <title>Draft Genome Sequence of the Boron-Tolerant and Moderately Halotolerant Bacterium Gracilibacillus boraciitolerans JCM 21714T.</title>
        <authorList>
            <person name="Ahmed I."/>
            <person name="Oshima K."/>
            <person name="Suda W."/>
            <person name="Kitamura K."/>
            <person name="Iida T."/>
            <person name="Ohmori Y."/>
            <person name="Fujiwara T."/>
            <person name="Hattori M."/>
            <person name="Ohkuma M."/>
        </authorList>
    </citation>
    <scope>NUCLEOTIDE SEQUENCE [LARGE SCALE GENOMIC DNA]</scope>
    <source>
        <strain evidence="4 5">JCM 21714</strain>
    </source>
</reference>
<feature type="transmembrane region" description="Helical" evidence="1">
    <location>
        <begin position="269"/>
        <end position="286"/>
    </location>
</feature>